<keyword evidence="1" id="KW-1133">Transmembrane helix</keyword>
<evidence type="ECO:0000256" key="1">
    <source>
        <dbReference type="SAM" id="Phobius"/>
    </source>
</evidence>
<dbReference type="Proteomes" id="UP000183299">
    <property type="component" value="Unassembled WGS sequence"/>
</dbReference>
<accession>A0A1I3WW05</accession>
<evidence type="ECO:0000313" key="2">
    <source>
        <dbReference type="EMBL" id="SFK11695.1"/>
    </source>
</evidence>
<keyword evidence="1" id="KW-0472">Membrane</keyword>
<feature type="transmembrane region" description="Helical" evidence="1">
    <location>
        <begin position="12"/>
        <end position="33"/>
    </location>
</feature>
<protein>
    <submittedName>
        <fullName evidence="2">Uncharacterized protein</fullName>
    </submittedName>
</protein>
<dbReference type="EMBL" id="FORY01000033">
    <property type="protein sequence ID" value="SFK11695.1"/>
    <property type="molecule type" value="Genomic_DNA"/>
</dbReference>
<feature type="transmembrane region" description="Helical" evidence="1">
    <location>
        <begin position="110"/>
        <end position="133"/>
    </location>
</feature>
<evidence type="ECO:0000313" key="3">
    <source>
        <dbReference type="Proteomes" id="UP000183299"/>
    </source>
</evidence>
<sequence>MSSCPHIAVGRILALVLNLAASFAAGYFIQPLISGNNDAINTIVTVFSILAGFLIAVITFIGDPGPRDWKDLQLNKKSVEARLWRHRTLFHFYLMTLGLALAMFVVPEEYVVITIWLERAFVGLACFVFLASFTLPQSLMALQLDRYSSAIDDQLPNALKPSDDHKNDESD</sequence>
<name>A0A1I3WW05_9RHOB</name>
<keyword evidence="3" id="KW-1185">Reference proteome</keyword>
<dbReference type="OrthoDB" id="7870296at2"/>
<feature type="transmembrane region" description="Helical" evidence="1">
    <location>
        <begin position="39"/>
        <end position="62"/>
    </location>
</feature>
<dbReference type="AlphaFoldDB" id="A0A1I3WW05"/>
<feature type="transmembrane region" description="Helical" evidence="1">
    <location>
        <begin position="83"/>
        <end position="104"/>
    </location>
</feature>
<reference evidence="2 3" key="1">
    <citation type="submission" date="2016-10" db="EMBL/GenBank/DDBJ databases">
        <authorList>
            <person name="de Groot N.N."/>
        </authorList>
    </citation>
    <scope>NUCLEOTIDE SEQUENCE [LARGE SCALE GENOMIC DNA]</scope>
    <source>
        <strain evidence="2 3">CGMCC 1.8891</strain>
    </source>
</reference>
<proteinExistence type="predicted"/>
<gene>
    <name evidence="2" type="ORF">SAMN04488138_1332</name>
</gene>
<dbReference type="RefSeq" id="WP_139222538.1">
    <property type="nucleotide sequence ID" value="NZ_FORY01000033.1"/>
</dbReference>
<dbReference type="GeneID" id="98666938"/>
<organism evidence="2 3">
    <name type="scientific">Celeribacter halophilus</name>
    <dbReference type="NCBI Taxonomy" id="576117"/>
    <lineage>
        <taxon>Bacteria</taxon>
        <taxon>Pseudomonadati</taxon>
        <taxon>Pseudomonadota</taxon>
        <taxon>Alphaproteobacteria</taxon>
        <taxon>Rhodobacterales</taxon>
        <taxon>Roseobacteraceae</taxon>
        <taxon>Celeribacter</taxon>
    </lineage>
</organism>
<keyword evidence="1" id="KW-0812">Transmembrane</keyword>